<dbReference type="Gene3D" id="3.40.50.2300">
    <property type="match status" value="1"/>
</dbReference>
<protein>
    <submittedName>
        <fullName evidence="8">PRD domain-containing protein</fullName>
    </submittedName>
</protein>
<dbReference type="Pfam" id="PF08279">
    <property type="entry name" value="HTH_11"/>
    <property type="match status" value="1"/>
</dbReference>
<proteinExistence type="predicted"/>
<name>A0A371IXW3_9FIRM</name>
<evidence type="ECO:0000256" key="4">
    <source>
        <dbReference type="ARBA" id="ARBA00023163"/>
    </source>
</evidence>
<dbReference type="AlphaFoldDB" id="A0A371IXW3"/>
<dbReference type="InterPro" id="IPR013011">
    <property type="entry name" value="PTS_EIIB_2"/>
</dbReference>
<dbReference type="PROSITE" id="PS51099">
    <property type="entry name" value="PTS_EIIB_TYPE_2"/>
    <property type="match status" value="1"/>
</dbReference>
<evidence type="ECO:0000259" key="5">
    <source>
        <dbReference type="PROSITE" id="PS51094"/>
    </source>
</evidence>
<dbReference type="EMBL" id="NOJY02000084">
    <property type="protein sequence ID" value="RDY25319.1"/>
    <property type="molecule type" value="Genomic_DNA"/>
</dbReference>
<dbReference type="InterPro" id="IPR050661">
    <property type="entry name" value="BglG_antiterminators"/>
</dbReference>
<dbReference type="InterPro" id="IPR036095">
    <property type="entry name" value="PTS_EIIB-like_sf"/>
</dbReference>
<keyword evidence="2" id="KW-0677">Repeat</keyword>
<keyword evidence="3" id="KW-0805">Transcription regulation</keyword>
<dbReference type="InterPro" id="IPR002178">
    <property type="entry name" value="PTS_EIIA_type-2_dom"/>
</dbReference>
<dbReference type="PANTHER" id="PTHR30185">
    <property type="entry name" value="CRYPTIC BETA-GLUCOSIDE BGL OPERON ANTITERMINATOR"/>
    <property type="match status" value="1"/>
</dbReference>
<dbReference type="PROSITE" id="PS51094">
    <property type="entry name" value="PTS_EIIA_TYPE_2"/>
    <property type="match status" value="1"/>
</dbReference>
<evidence type="ECO:0000256" key="2">
    <source>
        <dbReference type="ARBA" id="ARBA00022737"/>
    </source>
</evidence>
<keyword evidence="1" id="KW-0808">Transferase</keyword>
<dbReference type="GO" id="GO:0008982">
    <property type="term" value="F:protein-N(PI)-phosphohistidine-sugar phosphotransferase activity"/>
    <property type="evidence" value="ECO:0007669"/>
    <property type="project" value="InterPro"/>
</dbReference>
<dbReference type="Gene3D" id="1.10.10.10">
    <property type="entry name" value="Winged helix-like DNA-binding domain superfamily/Winged helix DNA-binding domain"/>
    <property type="match status" value="1"/>
</dbReference>
<dbReference type="PANTHER" id="PTHR30185:SF18">
    <property type="entry name" value="TRANSCRIPTIONAL REGULATOR MTLR"/>
    <property type="match status" value="1"/>
</dbReference>
<dbReference type="SUPFAM" id="SSF63520">
    <property type="entry name" value="PTS-regulatory domain, PRD"/>
    <property type="match status" value="1"/>
</dbReference>
<dbReference type="InterPro" id="IPR011608">
    <property type="entry name" value="PRD"/>
</dbReference>
<dbReference type="InterPro" id="IPR013196">
    <property type="entry name" value="HTH_11"/>
</dbReference>
<evidence type="ECO:0000313" key="8">
    <source>
        <dbReference type="EMBL" id="RDY25319.1"/>
    </source>
</evidence>
<dbReference type="Pfam" id="PF00874">
    <property type="entry name" value="PRD"/>
    <property type="match status" value="1"/>
</dbReference>
<dbReference type="GO" id="GO:0009401">
    <property type="term" value="P:phosphoenolpyruvate-dependent sugar phosphotransferase system"/>
    <property type="evidence" value="ECO:0007669"/>
    <property type="project" value="InterPro"/>
</dbReference>
<keyword evidence="4" id="KW-0804">Transcription</keyword>
<comment type="caution">
    <text evidence="8">The sequence shown here is derived from an EMBL/GenBank/DDBJ whole genome shotgun (WGS) entry which is preliminary data.</text>
</comment>
<dbReference type="SUPFAM" id="SSF55804">
    <property type="entry name" value="Phoshotransferase/anion transport protein"/>
    <property type="match status" value="1"/>
</dbReference>
<dbReference type="PROSITE" id="PS51372">
    <property type="entry name" value="PRD_2"/>
    <property type="match status" value="1"/>
</dbReference>
<dbReference type="RefSeq" id="WP_116041695.1">
    <property type="nucleotide sequence ID" value="NZ_NOJY02000084.1"/>
</dbReference>
<dbReference type="SUPFAM" id="SSF52794">
    <property type="entry name" value="PTS system IIB component-like"/>
    <property type="match status" value="1"/>
</dbReference>
<accession>A0A371IXW3</accession>
<dbReference type="Proteomes" id="UP000215694">
    <property type="component" value="Unassembled WGS sequence"/>
</dbReference>
<feature type="domain" description="PRD" evidence="7">
    <location>
        <begin position="210"/>
        <end position="317"/>
    </location>
</feature>
<evidence type="ECO:0000256" key="1">
    <source>
        <dbReference type="ARBA" id="ARBA00022679"/>
    </source>
</evidence>
<dbReference type="Pfam" id="PF00359">
    <property type="entry name" value="PTS_EIIA_2"/>
    <property type="match status" value="1"/>
</dbReference>
<evidence type="ECO:0000313" key="9">
    <source>
        <dbReference type="Proteomes" id="UP000215694"/>
    </source>
</evidence>
<dbReference type="Gene3D" id="3.40.930.10">
    <property type="entry name" value="Mannitol-specific EII, Chain A"/>
    <property type="match status" value="1"/>
</dbReference>
<dbReference type="GO" id="GO:0006355">
    <property type="term" value="P:regulation of DNA-templated transcription"/>
    <property type="evidence" value="ECO:0007669"/>
    <property type="project" value="InterPro"/>
</dbReference>
<gene>
    <name evidence="8" type="ORF">CHL78_018770</name>
</gene>
<dbReference type="OrthoDB" id="3175596at2"/>
<evidence type="ECO:0000259" key="7">
    <source>
        <dbReference type="PROSITE" id="PS51372"/>
    </source>
</evidence>
<dbReference type="Gene3D" id="1.10.1790.10">
    <property type="entry name" value="PRD domain"/>
    <property type="match status" value="1"/>
</dbReference>
<evidence type="ECO:0000256" key="3">
    <source>
        <dbReference type="ARBA" id="ARBA00023015"/>
    </source>
</evidence>
<keyword evidence="9" id="KW-1185">Reference proteome</keyword>
<dbReference type="InterPro" id="IPR016152">
    <property type="entry name" value="PTrfase/Anion_transptr"/>
</dbReference>
<reference evidence="8 9" key="1">
    <citation type="journal article" date="2017" name="Genome Announc.">
        <title>Draft Genome Sequence of Romboutsia weinsteinii sp. nov. Strain CCRI-19649(T) Isolated from Surface Water.</title>
        <authorList>
            <person name="Maheux A.F."/>
            <person name="Boudreau D.K."/>
            <person name="Berube E."/>
            <person name="Boissinot M."/>
            <person name="Cantin P."/>
            <person name="Raymond F."/>
            <person name="Corbeil J."/>
            <person name="Omar R.F."/>
            <person name="Bergeron M.G."/>
        </authorList>
    </citation>
    <scope>NUCLEOTIDE SEQUENCE [LARGE SCALE GENOMIC DNA]</scope>
    <source>
        <strain evidence="8 9">CCRI-19649</strain>
    </source>
</reference>
<sequence length="564" mass="65951">YMRSLSPTPIENPEQRLDSILVLLLLREGYITIEQLSQEFLVSTSLIKNDLKRLNLKLEYTDLYLERRAHYGIQIIGSIQEKQKNLLKLFSKGNGKLKEFYNQFINNNQIEKIRSTVENVLNKYKLEINLVELKELTLQLTIFYIKGSIRKEHRQNKLVESKESKELITEQIIQEVFSELQYFIDDEEKDYLASFIKRKTKSKEYEIDSSQKNKLQQIIHYFFEEVDKKYSTKFLEDKEFFNLLYLHVASLIERVKREQNLKNPILDQISQQYPTVFNLAIQLSKILEKEYQIKISQDEIGFIGTHIAVPFEKSKEKSFSQKYKIAIVCSSGGGSAYLIKLRLKEIFPNAKLRNFSLLDKEDVVKFSPDLIFSIADLSFEVNAPVILIKEILDELDYLKIKESVRFVDDFGKVANPQQYFLSLFNKNHFTCITENGEYKSIIYTMAQKVVDLGDSGVSYPRDVWERESFLSTIYTNGVTIPHPIEMTGNKNLISVALIQSDIEHEGRKPTIIFMISLIKGNLELHKQISKYISDIMLSESTVNYLRQSQSYEEFMYKLKNSLRG</sequence>
<feature type="domain" description="PTS EIIA type-2" evidence="5">
    <location>
        <begin position="422"/>
        <end position="561"/>
    </location>
</feature>
<feature type="non-terminal residue" evidence="8">
    <location>
        <position position="1"/>
    </location>
</feature>
<feature type="domain" description="PTS EIIB type-2" evidence="6">
    <location>
        <begin position="323"/>
        <end position="412"/>
    </location>
</feature>
<dbReference type="CDD" id="cd05568">
    <property type="entry name" value="PTS_IIB_bgl_like"/>
    <property type="match status" value="1"/>
</dbReference>
<dbReference type="InterPro" id="IPR036634">
    <property type="entry name" value="PRD_sf"/>
</dbReference>
<evidence type="ECO:0000259" key="6">
    <source>
        <dbReference type="PROSITE" id="PS51099"/>
    </source>
</evidence>
<dbReference type="InterPro" id="IPR036388">
    <property type="entry name" value="WH-like_DNA-bd_sf"/>
</dbReference>
<organism evidence="8 9">
    <name type="scientific">Romboutsia weinsteinii</name>
    <dbReference type="NCBI Taxonomy" id="2020949"/>
    <lineage>
        <taxon>Bacteria</taxon>
        <taxon>Bacillati</taxon>
        <taxon>Bacillota</taxon>
        <taxon>Clostridia</taxon>
        <taxon>Peptostreptococcales</taxon>
        <taxon>Peptostreptococcaceae</taxon>
        <taxon>Romboutsia</taxon>
    </lineage>
</organism>